<organism evidence="1 2">
    <name type="scientific">Odynerus spinipes</name>
    <dbReference type="NCBI Taxonomy" id="1348599"/>
    <lineage>
        <taxon>Eukaryota</taxon>
        <taxon>Metazoa</taxon>
        <taxon>Ecdysozoa</taxon>
        <taxon>Arthropoda</taxon>
        <taxon>Hexapoda</taxon>
        <taxon>Insecta</taxon>
        <taxon>Pterygota</taxon>
        <taxon>Neoptera</taxon>
        <taxon>Endopterygota</taxon>
        <taxon>Hymenoptera</taxon>
        <taxon>Apocrita</taxon>
        <taxon>Aculeata</taxon>
        <taxon>Vespoidea</taxon>
        <taxon>Vespidae</taxon>
        <taxon>Eumeninae</taxon>
        <taxon>Odynerus</taxon>
    </lineage>
</organism>
<reference evidence="1" key="2">
    <citation type="journal article" date="2023" name="Commun. Biol.">
        <title>Intrasexual cuticular hydrocarbon dimorphism in a wasp sheds light on hydrocarbon biosynthesis genes in Hymenoptera.</title>
        <authorList>
            <person name="Moris V.C."/>
            <person name="Podsiadlowski L."/>
            <person name="Martin S."/>
            <person name="Oeyen J.P."/>
            <person name="Donath A."/>
            <person name="Petersen M."/>
            <person name="Wilbrandt J."/>
            <person name="Misof B."/>
            <person name="Liedtke D."/>
            <person name="Thamm M."/>
            <person name="Scheiner R."/>
            <person name="Schmitt T."/>
            <person name="Niehuis O."/>
        </authorList>
    </citation>
    <scope>NUCLEOTIDE SEQUENCE</scope>
    <source>
        <strain evidence="1">GBR_01_08_01A</strain>
    </source>
</reference>
<dbReference type="Proteomes" id="UP001258017">
    <property type="component" value="Unassembled WGS sequence"/>
</dbReference>
<evidence type="ECO:0000313" key="2">
    <source>
        <dbReference type="Proteomes" id="UP001258017"/>
    </source>
</evidence>
<keyword evidence="2" id="KW-1185">Reference proteome</keyword>
<accession>A0AAD9RTD3</accession>
<name>A0AAD9RTD3_9HYME</name>
<dbReference type="AlphaFoldDB" id="A0AAD9RTD3"/>
<sequence length="122" mass="14189">MESTVFIQKSTDIFTPFESAIDIDTSRIPAEKVKLYYIMMIMLHYPEVAAIVEKYQLGDKLHTLIERSNLYDRDRVGSLFIGRVMSKEILQAVAQQNKPYNNTFLYNPRMSTYEVLKLVSQS</sequence>
<proteinExistence type="predicted"/>
<protein>
    <submittedName>
        <fullName evidence="1">Uncharacterized protein</fullName>
    </submittedName>
</protein>
<comment type="caution">
    <text evidence="1">The sequence shown here is derived from an EMBL/GenBank/DDBJ whole genome shotgun (WGS) entry which is preliminary data.</text>
</comment>
<gene>
    <name evidence="1" type="ORF">KPH14_008572</name>
</gene>
<dbReference type="EMBL" id="JAIFRP010000022">
    <property type="protein sequence ID" value="KAK2585053.1"/>
    <property type="molecule type" value="Genomic_DNA"/>
</dbReference>
<evidence type="ECO:0000313" key="1">
    <source>
        <dbReference type="EMBL" id="KAK2585053.1"/>
    </source>
</evidence>
<reference evidence="1" key="1">
    <citation type="submission" date="2021-08" db="EMBL/GenBank/DDBJ databases">
        <authorList>
            <person name="Misof B."/>
            <person name="Oliver O."/>
            <person name="Podsiadlowski L."/>
            <person name="Donath A."/>
            <person name="Peters R."/>
            <person name="Mayer C."/>
            <person name="Rust J."/>
            <person name="Gunkel S."/>
            <person name="Lesny P."/>
            <person name="Martin S."/>
            <person name="Oeyen J.P."/>
            <person name="Petersen M."/>
            <person name="Panagiotis P."/>
            <person name="Wilbrandt J."/>
            <person name="Tanja T."/>
        </authorList>
    </citation>
    <scope>NUCLEOTIDE SEQUENCE</scope>
    <source>
        <strain evidence="1">GBR_01_08_01A</strain>
        <tissue evidence="1">Thorax + abdomen</tissue>
    </source>
</reference>